<comment type="caution">
    <text evidence="2">The sequence shown here is derived from an EMBL/GenBank/DDBJ whole genome shotgun (WGS) entry which is preliminary data.</text>
</comment>
<dbReference type="AlphaFoldDB" id="A0A4Z2F9F3"/>
<feature type="compositionally biased region" description="Acidic residues" evidence="1">
    <location>
        <begin position="74"/>
        <end position="89"/>
    </location>
</feature>
<gene>
    <name evidence="2" type="ORF">EYF80_052339</name>
</gene>
<keyword evidence="3" id="KW-1185">Reference proteome</keyword>
<protein>
    <submittedName>
        <fullName evidence="2">Uncharacterized protein</fullName>
    </submittedName>
</protein>
<evidence type="ECO:0000256" key="1">
    <source>
        <dbReference type="SAM" id="MobiDB-lite"/>
    </source>
</evidence>
<feature type="region of interest" description="Disordered" evidence="1">
    <location>
        <begin position="1"/>
        <end position="96"/>
    </location>
</feature>
<evidence type="ECO:0000313" key="2">
    <source>
        <dbReference type="EMBL" id="TNN37493.1"/>
    </source>
</evidence>
<name>A0A4Z2F9F3_9TELE</name>
<evidence type="ECO:0000313" key="3">
    <source>
        <dbReference type="Proteomes" id="UP000314294"/>
    </source>
</evidence>
<reference evidence="2 3" key="1">
    <citation type="submission" date="2019-03" db="EMBL/GenBank/DDBJ databases">
        <title>First draft genome of Liparis tanakae, snailfish: a comprehensive survey of snailfish specific genes.</title>
        <authorList>
            <person name="Kim W."/>
            <person name="Song I."/>
            <person name="Jeong J.-H."/>
            <person name="Kim D."/>
            <person name="Kim S."/>
            <person name="Ryu S."/>
            <person name="Song J.Y."/>
            <person name="Lee S.K."/>
        </authorList>
    </citation>
    <scope>NUCLEOTIDE SEQUENCE [LARGE SCALE GENOMIC DNA]</scope>
    <source>
        <tissue evidence="2">Muscle</tissue>
    </source>
</reference>
<accession>A0A4Z2F9F3</accession>
<proteinExistence type="predicted"/>
<dbReference type="Proteomes" id="UP000314294">
    <property type="component" value="Unassembled WGS sequence"/>
</dbReference>
<sequence length="96" mass="10452">MGKVRASAWEPMRSGGPARTPVLTSARPQQQRHTSANTASEPRPGSLRGTCVSVKGREEVSEIGSIRRMTGGETQEEEEEEGEKGEDDEATLRRTV</sequence>
<feature type="compositionally biased region" description="Polar residues" evidence="1">
    <location>
        <begin position="22"/>
        <end position="40"/>
    </location>
</feature>
<organism evidence="2 3">
    <name type="scientific">Liparis tanakae</name>
    <name type="common">Tanaka's snailfish</name>
    <dbReference type="NCBI Taxonomy" id="230148"/>
    <lineage>
        <taxon>Eukaryota</taxon>
        <taxon>Metazoa</taxon>
        <taxon>Chordata</taxon>
        <taxon>Craniata</taxon>
        <taxon>Vertebrata</taxon>
        <taxon>Euteleostomi</taxon>
        <taxon>Actinopterygii</taxon>
        <taxon>Neopterygii</taxon>
        <taxon>Teleostei</taxon>
        <taxon>Neoteleostei</taxon>
        <taxon>Acanthomorphata</taxon>
        <taxon>Eupercaria</taxon>
        <taxon>Perciformes</taxon>
        <taxon>Cottioidei</taxon>
        <taxon>Cottales</taxon>
        <taxon>Liparidae</taxon>
        <taxon>Liparis</taxon>
    </lineage>
</organism>
<dbReference type="EMBL" id="SRLO01001480">
    <property type="protein sequence ID" value="TNN37493.1"/>
    <property type="molecule type" value="Genomic_DNA"/>
</dbReference>